<proteinExistence type="predicted"/>
<evidence type="ECO:0000313" key="3">
    <source>
        <dbReference type="Proteomes" id="UP000799424"/>
    </source>
</evidence>
<dbReference type="EMBL" id="MU006221">
    <property type="protein sequence ID" value="KAF2829554.1"/>
    <property type="molecule type" value="Genomic_DNA"/>
</dbReference>
<dbReference type="AlphaFoldDB" id="A0A6A7A9N8"/>
<evidence type="ECO:0000313" key="2">
    <source>
        <dbReference type="EMBL" id="KAF2829554.1"/>
    </source>
</evidence>
<organism evidence="2 3">
    <name type="scientific">Ophiobolus disseminans</name>
    <dbReference type="NCBI Taxonomy" id="1469910"/>
    <lineage>
        <taxon>Eukaryota</taxon>
        <taxon>Fungi</taxon>
        <taxon>Dikarya</taxon>
        <taxon>Ascomycota</taxon>
        <taxon>Pezizomycotina</taxon>
        <taxon>Dothideomycetes</taxon>
        <taxon>Pleosporomycetidae</taxon>
        <taxon>Pleosporales</taxon>
        <taxon>Pleosporineae</taxon>
        <taxon>Phaeosphaeriaceae</taxon>
        <taxon>Ophiobolus</taxon>
    </lineage>
</organism>
<sequence>MPGRKDVTGMAVVLKMMGLVVADVRLRQEHAAETTSHAKYTTAAGAVEHDGAGGGEEVENVVGVGVGVGVGVTEVESVVSVTLEDDEVDVLEVDEEADEDVDEEVDEDVDEDEVCDVENEGIPEVDEDEDVAMNVEEEVFEVDDEDDDEDALELVDDNLEDEDLVVELEDLTDEDKTLQLPAPGWQPVPHFPSAIQGTSGLFRPCRIARRSRSLMSKKVQRQHESKWEFQLEI</sequence>
<name>A0A6A7A9N8_9PLEO</name>
<accession>A0A6A7A9N8</accession>
<feature type="signal peptide" evidence="1">
    <location>
        <begin position="1"/>
        <end position="22"/>
    </location>
</feature>
<evidence type="ECO:0000256" key="1">
    <source>
        <dbReference type="SAM" id="SignalP"/>
    </source>
</evidence>
<keyword evidence="3" id="KW-1185">Reference proteome</keyword>
<reference evidence="2" key="1">
    <citation type="journal article" date="2020" name="Stud. Mycol.">
        <title>101 Dothideomycetes genomes: a test case for predicting lifestyles and emergence of pathogens.</title>
        <authorList>
            <person name="Haridas S."/>
            <person name="Albert R."/>
            <person name="Binder M."/>
            <person name="Bloem J."/>
            <person name="Labutti K."/>
            <person name="Salamov A."/>
            <person name="Andreopoulos B."/>
            <person name="Baker S."/>
            <person name="Barry K."/>
            <person name="Bills G."/>
            <person name="Bluhm B."/>
            <person name="Cannon C."/>
            <person name="Castanera R."/>
            <person name="Culley D."/>
            <person name="Daum C."/>
            <person name="Ezra D."/>
            <person name="Gonzalez J."/>
            <person name="Henrissat B."/>
            <person name="Kuo A."/>
            <person name="Liang C."/>
            <person name="Lipzen A."/>
            <person name="Lutzoni F."/>
            <person name="Magnuson J."/>
            <person name="Mondo S."/>
            <person name="Nolan M."/>
            <person name="Ohm R."/>
            <person name="Pangilinan J."/>
            <person name="Park H.-J."/>
            <person name="Ramirez L."/>
            <person name="Alfaro M."/>
            <person name="Sun H."/>
            <person name="Tritt A."/>
            <person name="Yoshinaga Y."/>
            <person name="Zwiers L.-H."/>
            <person name="Turgeon B."/>
            <person name="Goodwin S."/>
            <person name="Spatafora J."/>
            <person name="Crous P."/>
            <person name="Grigoriev I."/>
        </authorList>
    </citation>
    <scope>NUCLEOTIDE SEQUENCE</scope>
    <source>
        <strain evidence="2">CBS 113818</strain>
    </source>
</reference>
<keyword evidence="1" id="KW-0732">Signal</keyword>
<protein>
    <submittedName>
        <fullName evidence="2">Uncharacterized protein</fullName>
    </submittedName>
</protein>
<gene>
    <name evidence="2" type="ORF">CC86DRAFT_404189</name>
</gene>
<dbReference type="Proteomes" id="UP000799424">
    <property type="component" value="Unassembled WGS sequence"/>
</dbReference>
<feature type="chain" id="PRO_5025380501" evidence="1">
    <location>
        <begin position="23"/>
        <end position="233"/>
    </location>
</feature>